<organism evidence="2 3">
    <name type="scientific">Bacillus cereus TIAC219</name>
    <dbReference type="NCBI Taxonomy" id="718222"/>
    <lineage>
        <taxon>Bacteria</taxon>
        <taxon>Bacillati</taxon>
        <taxon>Bacillota</taxon>
        <taxon>Bacilli</taxon>
        <taxon>Bacillales</taxon>
        <taxon>Bacillaceae</taxon>
        <taxon>Bacillus</taxon>
        <taxon>Bacillus cereus group</taxon>
    </lineage>
</organism>
<dbReference type="Proteomes" id="UP000014060">
    <property type="component" value="Unassembled WGS sequence"/>
</dbReference>
<evidence type="ECO:0000313" key="3">
    <source>
        <dbReference type="Proteomes" id="UP000014060"/>
    </source>
</evidence>
<dbReference type="EMBL" id="AHCJ01000083">
    <property type="protein sequence ID" value="EOQ57853.1"/>
    <property type="molecule type" value="Genomic_DNA"/>
</dbReference>
<dbReference type="Pfam" id="PF13443">
    <property type="entry name" value="HTH_26"/>
    <property type="match status" value="1"/>
</dbReference>
<proteinExistence type="predicted"/>
<dbReference type="CDD" id="cd00093">
    <property type="entry name" value="HTH_XRE"/>
    <property type="match status" value="1"/>
</dbReference>
<dbReference type="InterPro" id="IPR010982">
    <property type="entry name" value="Lambda_DNA-bd_dom_sf"/>
</dbReference>
<dbReference type="SMART" id="SM00530">
    <property type="entry name" value="HTH_XRE"/>
    <property type="match status" value="1"/>
</dbReference>
<gene>
    <name evidence="2" type="ORF">IAY_06233</name>
</gene>
<evidence type="ECO:0000313" key="2">
    <source>
        <dbReference type="EMBL" id="EOQ57853.1"/>
    </source>
</evidence>
<name>A0ABC9SQS4_BACCE</name>
<dbReference type="AlphaFoldDB" id="A0ABC9SQS4"/>
<sequence length="126" mass="14551">MNNLKYVNFDNVTKDEPRWEKAKYKDFEPLHRTNTGTGIRFVLREYLEKIGLSQRSLAELSGLNQPTVNDICENRAFLLNVTHLVRICSVLGCDITDIMVTVPIQNTEYTESDSIYNIKQKEKASH</sequence>
<dbReference type="Gene3D" id="1.10.260.40">
    <property type="entry name" value="lambda repressor-like DNA-binding domains"/>
    <property type="match status" value="1"/>
</dbReference>
<dbReference type="RefSeq" id="WP_001061272.1">
    <property type="nucleotide sequence ID" value="NZ_KB976014.1"/>
</dbReference>
<dbReference type="PROSITE" id="PS50943">
    <property type="entry name" value="HTH_CROC1"/>
    <property type="match status" value="1"/>
</dbReference>
<dbReference type="SUPFAM" id="SSF47413">
    <property type="entry name" value="lambda repressor-like DNA-binding domains"/>
    <property type="match status" value="1"/>
</dbReference>
<reference evidence="2 3" key="1">
    <citation type="submission" date="2013-01" db="EMBL/GenBank/DDBJ databases">
        <title>The Genome Sequence of Bacillus cereus TIAC219.</title>
        <authorList>
            <consortium name="The Broad Institute Genome Sequencing Platform"/>
            <consortium name="The Broad Institute Genome Sequencing Center for Infectious Disease"/>
            <person name="Feldgarden M."/>
            <person name="Van der Auwera G.A."/>
            <person name="Mahillon J."/>
            <person name="Duprez V."/>
            <person name="Timmery S."/>
            <person name="Mattelet C."/>
            <person name="Dierick K."/>
            <person name="Sun M."/>
            <person name="Yu Z."/>
            <person name="Zhu L."/>
            <person name="Hu X."/>
            <person name="Shank E.B."/>
            <person name="Swiecicka I."/>
            <person name="Hansen B.M."/>
            <person name="Andrup L."/>
            <person name="Walker B."/>
            <person name="Young S.K."/>
            <person name="Zeng Q."/>
            <person name="Gargeya S."/>
            <person name="Fitzgerald M."/>
            <person name="Haas B."/>
            <person name="Abouelleil A."/>
            <person name="Alvarado L."/>
            <person name="Arachchi H.M."/>
            <person name="Berlin A.M."/>
            <person name="Chapman S.B."/>
            <person name="Dewar J."/>
            <person name="Goldberg J."/>
            <person name="Griggs A."/>
            <person name="Gujja S."/>
            <person name="Hansen M."/>
            <person name="Howarth C."/>
            <person name="Imamovic A."/>
            <person name="Larimer J."/>
            <person name="McCowan C."/>
            <person name="Murphy C."/>
            <person name="Neiman D."/>
            <person name="Pearson M."/>
            <person name="Priest M."/>
            <person name="Roberts A."/>
            <person name="Saif S."/>
            <person name="Shea T."/>
            <person name="Sisk P."/>
            <person name="Sykes S."/>
            <person name="Wortman J."/>
            <person name="Nusbaum C."/>
            <person name="Birren B."/>
        </authorList>
    </citation>
    <scope>NUCLEOTIDE SEQUENCE [LARGE SCALE GENOMIC DNA]</scope>
    <source>
        <strain evidence="2 3">TIAC219</strain>
    </source>
</reference>
<comment type="caution">
    <text evidence="2">The sequence shown here is derived from an EMBL/GenBank/DDBJ whole genome shotgun (WGS) entry which is preliminary data.</text>
</comment>
<feature type="domain" description="HTH cro/C1-type" evidence="1">
    <location>
        <begin position="43"/>
        <end position="98"/>
    </location>
</feature>
<accession>A0ABC9SQS4</accession>
<dbReference type="InterPro" id="IPR001387">
    <property type="entry name" value="Cro/C1-type_HTH"/>
</dbReference>
<protein>
    <recommendedName>
        <fullName evidence="1">HTH cro/C1-type domain-containing protein</fullName>
    </recommendedName>
</protein>
<evidence type="ECO:0000259" key="1">
    <source>
        <dbReference type="PROSITE" id="PS50943"/>
    </source>
</evidence>